<accession>A0A1G2CV61</accession>
<organism evidence="2 3">
    <name type="scientific">Candidatus Lloydbacteria bacterium RIFCSPHIGHO2_01_FULL_49_22</name>
    <dbReference type="NCBI Taxonomy" id="1798658"/>
    <lineage>
        <taxon>Bacteria</taxon>
        <taxon>Candidatus Lloydiibacteriota</taxon>
    </lineage>
</organism>
<evidence type="ECO:0000313" key="2">
    <source>
        <dbReference type="EMBL" id="OGZ05243.1"/>
    </source>
</evidence>
<feature type="transmembrane region" description="Helical" evidence="1">
    <location>
        <begin position="70"/>
        <end position="93"/>
    </location>
</feature>
<feature type="transmembrane region" description="Helical" evidence="1">
    <location>
        <begin position="36"/>
        <end position="58"/>
    </location>
</feature>
<evidence type="ECO:0000256" key="1">
    <source>
        <dbReference type="SAM" id="Phobius"/>
    </source>
</evidence>
<reference evidence="2 3" key="1">
    <citation type="journal article" date="2016" name="Nat. Commun.">
        <title>Thousands of microbial genomes shed light on interconnected biogeochemical processes in an aquifer system.</title>
        <authorList>
            <person name="Anantharaman K."/>
            <person name="Brown C.T."/>
            <person name="Hug L.A."/>
            <person name="Sharon I."/>
            <person name="Castelle C.J."/>
            <person name="Probst A.J."/>
            <person name="Thomas B.C."/>
            <person name="Singh A."/>
            <person name="Wilkins M.J."/>
            <person name="Karaoz U."/>
            <person name="Brodie E.L."/>
            <person name="Williams K.H."/>
            <person name="Hubbard S.S."/>
            <person name="Banfield J.F."/>
        </authorList>
    </citation>
    <scope>NUCLEOTIDE SEQUENCE [LARGE SCALE GENOMIC DNA]</scope>
</reference>
<dbReference type="AlphaFoldDB" id="A0A1G2CV61"/>
<proteinExistence type="predicted"/>
<keyword evidence="1" id="KW-0812">Transmembrane</keyword>
<comment type="caution">
    <text evidence="2">The sequence shown here is derived from an EMBL/GenBank/DDBJ whole genome shotgun (WGS) entry which is preliminary data.</text>
</comment>
<sequence>MLNIFFPSVAEAAAPPIPASVLTFVGNISTYILNPIIALLFALATVYFIYGVVAYIWNPDNAEMRDKGRLGMIWGIIGMFIMVAVFGIMRFLISSIGGDMTLMNYV</sequence>
<protein>
    <submittedName>
        <fullName evidence="2">Uncharacterized protein</fullName>
    </submittedName>
</protein>
<dbReference type="Proteomes" id="UP000177122">
    <property type="component" value="Unassembled WGS sequence"/>
</dbReference>
<gene>
    <name evidence="2" type="ORF">A2845_02930</name>
</gene>
<evidence type="ECO:0000313" key="3">
    <source>
        <dbReference type="Proteomes" id="UP000177122"/>
    </source>
</evidence>
<dbReference type="InterPro" id="IPR043993">
    <property type="entry name" value="T4SS_pilin"/>
</dbReference>
<dbReference type="Pfam" id="PF18895">
    <property type="entry name" value="T4SS_pilin"/>
    <property type="match status" value="1"/>
</dbReference>
<dbReference type="EMBL" id="MHLI01000015">
    <property type="protein sequence ID" value="OGZ05243.1"/>
    <property type="molecule type" value="Genomic_DNA"/>
</dbReference>
<name>A0A1G2CV61_9BACT</name>
<keyword evidence="1" id="KW-1133">Transmembrane helix</keyword>
<keyword evidence="1" id="KW-0472">Membrane</keyword>